<proteinExistence type="predicted"/>
<evidence type="ECO:0000256" key="2">
    <source>
        <dbReference type="SAM" id="Phobius"/>
    </source>
</evidence>
<gene>
    <name evidence="3" type="ORF">TERG_12037</name>
</gene>
<dbReference type="EMBL" id="GG700650">
    <property type="protein sequence ID" value="KFL61296.1"/>
    <property type="molecule type" value="Genomic_DNA"/>
</dbReference>
<evidence type="ECO:0000313" key="3">
    <source>
        <dbReference type="EMBL" id="KFL61296.1"/>
    </source>
</evidence>
<reference evidence="4" key="1">
    <citation type="journal article" date="2012" name="MBio">
        <title>Comparative genome analysis of Trichophyton rubrum and related dermatophytes reveals candidate genes involved in infection.</title>
        <authorList>
            <person name="Martinez D.A."/>
            <person name="Oliver B.G."/>
            <person name="Graeser Y."/>
            <person name="Goldberg J.M."/>
            <person name="Li W."/>
            <person name="Martinez-Rossi N.M."/>
            <person name="Monod M."/>
            <person name="Shelest E."/>
            <person name="Barton R.C."/>
            <person name="Birch E."/>
            <person name="Brakhage A.A."/>
            <person name="Chen Z."/>
            <person name="Gurr S.J."/>
            <person name="Heiman D."/>
            <person name="Heitman J."/>
            <person name="Kosti I."/>
            <person name="Rossi A."/>
            <person name="Saif S."/>
            <person name="Samalova M."/>
            <person name="Saunders C.W."/>
            <person name="Shea T."/>
            <person name="Summerbell R.C."/>
            <person name="Xu J."/>
            <person name="Young S."/>
            <person name="Zeng Q."/>
            <person name="Birren B.W."/>
            <person name="Cuomo C.A."/>
            <person name="White T.C."/>
        </authorList>
    </citation>
    <scope>NUCLEOTIDE SEQUENCE [LARGE SCALE GENOMIC DNA]</scope>
    <source>
        <strain evidence="4">ATCC MYA-4607 / CBS 118892</strain>
    </source>
</reference>
<keyword evidence="2" id="KW-0472">Membrane</keyword>
<protein>
    <submittedName>
        <fullName evidence="3">Uncharacterized protein</fullName>
    </submittedName>
</protein>
<dbReference type="RefSeq" id="XP_047606024.1">
    <property type="nucleotide sequence ID" value="XM_047751059.1"/>
</dbReference>
<organism evidence="3 4">
    <name type="scientific">Trichophyton rubrum (strain ATCC MYA-4607 / CBS 118892)</name>
    <name type="common">Athlete's foot fungus</name>
    <dbReference type="NCBI Taxonomy" id="559305"/>
    <lineage>
        <taxon>Eukaryota</taxon>
        <taxon>Fungi</taxon>
        <taxon>Dikarya</taxon>
        <taxon>Ascomycota</taxon>
        <taxon>Pezizomycotina</taxon>
        <taxon>Eurotiomycetes</taxon>
        <taxon>Eurotiomycetidae</taxon>
        <taxon>Onygenales</taxon>
        <taxon>Arthrodermataceae</taxon>
        <taxon>Trichophyton</taxon>
    </lineage>
</organism>
<keyword evidence="4" id="KW-1185">Reference proteome</keyword>
<evidence type="ECO:0000313" key="4">
    <source>
        <dbReference type="Proteomes" id="UP000008864"/>
    </source>
</evidence>
<keyword evidence="2" id="KW-0812">Transmembrane</keyword>
<name>A0A080WG34_TRIRC</name>
<feature type="compositionally biased region" description="Basic and acidic residues" evidence="1">
    <location>
        <begin position="110"/>
        <end position="119"/>
    </location>
</feature>
<dbReference type="InParanoid" id="A0A080WG34"/>
<dbReference type="GeneID" id="71777343"/>
<keyword evidence="2" id="KW-1133">Transmembrane helix</keyword>
<evidence type="ECO:0000256" key="1">
    <source>
        <dbReference type="SAM" id="MobiDB-lite"/>
    </source>
</evidence>
<dbReference type="VEuPathDB" id="FungiDB:TERG_12037"/>
<dbReference type="Proteomes" id="UP000008864">
    <property type="component" value="Unassembled WGS sequence"/>
</dbReference>
<feature type="transmembrane region" description="Helical" evidence="2">
    <location>
        <begin position="45"/>
        <end position="71"/>
    </location>
</feature>
<feature type="region of interest" description="Disordered" evidence="1">
    <location>
        <begin position="107"/>
        <end position="130"/>
    </location>
</feature>
<dbReference type="HOGENOM" id="CLU_1939622_0_0_1"/>
<dbReference type="AlphaFoldDB" id="A0A080WG34"/>
<sequence>MEEVGVSKDKHPAANPAVWHRVSLPPPSISILRGISAYPLAHPEGIRLCFASGFALLPALLCLSFVLFWLVGLFQGREQSSEGSTLTFEVLGTRCMSCMRKALDRRRHGRTQDVSDTEHRHKNCMSVRSM</sequence>
<accession>A0A080WG34</accession>